<proteinExistence type="predicted"/>
<accession>A0ABN6PUQ8</accession>
<protein>
    <submittedName>
        <fullName evidence="1">Uncharacterized protein</fullName>
    </submittedName>
</protein>
<keyword evidence="2" id="KW-1185">Reference proteome</keyword>
<evidence type="ECO:0000313" key="1">
    <source>
        <dbReference type="EMBL" id="BDI14783.1"/>
    </source>
</evidence>
<organism evidence="1 2">
    <name type="scientific">Nostoc cf. commune SO-36</name>
    <dbReference type="NCBI Taxonomy" id="449208"/>
    <lineage>
        <taxon>Bacteria</taxon>
        <taxon>Bacillati</taxon>
        <taxon>Cyanobacteriota</taxon>
        <taxon>Cyanophyceae</taxon>
        <taxon>Nostocales</taxon>
        <taxon>Nostocaceae</taxon>
        <taxon>Nostoc</taxon>
    </lineage>
</organism>
<name>A0ABN6PUQ8_NOSCO</name>
<evidence type="ECO:0000313" key="2">
    <source>
        <dbReference type="Proteomes" id="UP001055453"/>
    </source>
</evidence>
<dbReference type="EMBL" id="AP025732">
    <property type="protein sequence ID" value="BDI14783.1"/>
    <property type="molecule type" value="Genomic_DNA"/>
</dbReference>
<sequence length="106" mass="11905">MANSCRNCQYLSRTNQLVTRVQLLEKIGISDQTLLVGIKALKYLGFTVKRQDRYLQITWNPSDSAENVAEAAVAQFLAAVREEQFQQQYFAEVPLSTIVAIAVLPV</sequence>
<gene>
    <name evidence="1" type="ORF">ANSO36C_05850</name>
</gene>
<dbReference type="Proteomes" id="UP001055453">
    <property type="component" value="Chromosome"/>
</dbReference>
<reference evidence="1" key="1">
    <citation type="submission" date="2022-04" db="EMBL/GenBank/DDBJ databases">
        <title>Complete genome sequence of a cyanobacterium, Nostoc sp. SO-36, isolated in Antarctica.</title>
        <authorList>
            <person name="Kanesaki Y."/>
            <person name="Effendi D."/>
            <person name="Sakamoto T."/>
            <person name="Ohtani S."/>
            <person name="Awai K."/>
        </authorList>
    </citation>
    <scope>NUCLEOTIDE SEQUENCE</scope>
    <source>
        <strain evidence="1">SO-36</strain>
    </source>
</reference>